<reference evidence="1" key="1">
    <citation type="journal article" date="2022" name="Curr. Microbiol.">
        <title>Isolation, Characterization, and Comparative Genomic Analysis of vB_Pd_C23, a Novel Bacteriophage of Pantoea dispersa.</title>
        <authorList>
            <person name="Grami E."/>
            <person name="Laadouze I."/>
            <person name="Ben Tiba S."/>
            <person name="Hafiane A."/>
            <person name="Sealey K.S."/>
            <person name="Saidi N."/>
        </authorList>
    </citation>
    <scope>NUCLEOTIDE SEQUENCE</scope>
</reference>
<accession>A0AAE8YJ15</accession>
<name>A0AAE8YJ15_9CAUD</name>
<keyword evidence="2" id="KW-1185">Reference proteome</keyword>
<evidence type="ECO:0000313" key="2">
    <source>
        <dbReference type="Proteomes" id="UP000828384"/>
    </source>
</evidence>
<evidence type="ECO:0000313" key="1">
    <source>
        <dbReference type="EMBL" id="UGC97777.1"/>
    </source>
</evidence>
<sequence>MNSLHENYITAEMDTLSIDWCGMFGRTWGWLNPPYSCIGGFVEKAIEQQIKGFGTVMLVPADTGVMWFSKALEYVSEVRFITAGRLSFVRADTGKPVNGNNKPSMLLIFSPHKIGARQFVTVDRDTLMAPL</sequence>
<gene>
    <name evidence="1" type="ORF">pdc_064</name>
</gene>
<dbReference type="GO" id="GO:0009007">
    <property type="term" value="F:site-specific DNA-methyltransferase (adenine-specific) activity"/>
    <property type="evidence" value="ECO:0007669"/>
    <property type="project" value="InterPro"/>
</dbReference>
<dbReference type="Proteomes" id="UP000828384">
    <property type="component" value="Segment"/>
</dbReference>
<protein>
    <submittedName>
        <fullName evidence="1">DNA N-6-adenine-methyltransferase</fullName>
    </submittedName>
</protein>
<organism evidence="1 2">
    <name type="scientific">Pantoea phage PdC23</name>
    <dbReference type="NCBI Taxonomy" id="2894356"/>
    <lineage>
        <taxon>Viruses</taxon>
        <taxon>Duplodnaviria</taxon>
        <taxon>Heunggongvirae</taxon>
        <taxon>Uroviricota</taxon>
        <taxon>Caudoviricetes</taxon>
        <taxon>Felixviridae</taxon>
        <taxon>Certevirus</taxon>
        <taxon>Certevirus C23</taxon>
    </lineage>
</organism>
<dbReference type="InterPro" id="IPR008593">
    <property type="entry name" value="Dam_MeTrfase"/>
</dbReference>
<dbReference type="EMBL" id="OL396571">
    <property type="protein sequence ID" value="UGC97777.1"/>
    <property type="molecule type" value="Genomic_DNA"/>
</dbReference>
<dbReference type="GO" id="GO:0003677">
    <property type="term" value="F:DNA binding"/>
    <property type="evidence" value="ECO:0007669"/>
    <property type="project" value="InterPro"/>
</dbReference>
<dbReference type="GO" id="GO:0009307">
    <property type="term" value="P:DNA restriction-modification system"/>
    <property type="evidence" value="ECO:0007669"/>
    <property type="project" value="InterPro"/>
</dbReference>
<proteinExistence type="predicted"/>
<dbReference type="Pfam" id="PF05869">
    <property type="entry name" value="Dam"/>
    <property type="match status" value="1"/>
</dbReference>